<dbReference type="GO" id="GO:0052621">
    <property type="term" value="F:diguanylate cyclase activity"/>
    <property type="evidence" value="ECO:0007669"/>
    <property type="project" value="TreeGrafter"/>
</dbReference>
<dbReference type="Pfam" id="PF00990">
    <property type="entry name" value="GGDEF"/>
    <property type="match status" value="1"/>
</dbReference>
<keyword evidence="5" id="KW-1185">Reference proteome</keyword>
<dbReference type="SMART" id="SM00267">
    <property type="entry name" value="GGDEF"/>
    <property type="match status" value="1"/>
</dbReference>
<gene>
    <name evidence="4" type="ORF">PHY01_07760</name>
</gene>
<dbReference type="AlphaFoldDB" id="A0A4Y3WHY9"/>
<keyword evidence="2" id="KW-1133">Transmembrane helix</keyword>
<feature type="transmembrane region" description="Helical" evidence="2">
    <location>
        <begin position="216"/>
        <end position="240"/>
    </location>
</feature>
<dbReference type="Proteomes" id="UP000320338">
    <property type="component" value="Unassembled WGS sequence"/>
</dbReference>
<feature type="transmembrane region" description="Helical" evidence="2">
    <location>
        <begin position="32"/>
        <end position="53"/>
    </location>
</feature>
<dbReference type="InterPro" id="IPR000160">
    <property type="entry name" value="GGDEF_dom"/>
</dbReference>
<dbReference type="PANTHER" id="PTHR45138">
    <property type="entry name" value="REGULATORY COMPONENTS OF SENSORY TRANSDUCTION SYSTEM"/>
    <property type="match status" value="1"/>
</dbReference>
<evidence type="ECO:0000313" key="4">
    <source>
        <dbReference type="EMBL" id="GEC18493.1"/>
    </source>
</evidence>
<evidence type="ECO:0000259" key="3">
    <source>
        <dbReference type="PROSITE" id="PS50887"/>
    </source>
</evidence>
<dbReference type="RefSeq" id="WP_141277081.1">
    <property type="nucleotide sequence ID" value="NZ_BAAARZ010000040.1"/>
</dbReference>
<feature type="region of interest" description="Disordered" evidence="1">
    <location>
        <begin position="427"/>
        <end position="449"/>
    </location>
</feature>
<dbReference type="GO" id="GO:0043709">
    <property type="term" value="P:cell adhesion involved in single-species biofilm formation"/>
    <property type="evidence" value="ECO:0007669"/>
    <property type="project" value="TreeGrafter"/>
</dbReference>
<reference evidence="4 5" key="1">
    <citation type="submission" date="2019-06" db="EMBL/GenBank/DDBJ databases">
        <title>Whole genome shotgun sequence of Pseudonocardia hydrocarbonoxydans NBRC 14498.</title>
        <authorList>
            <person name="Hosoyama A."/>
            <person name="Uohara A."/>
            <person name="Ohji S."/>
            <person name="Ichikawa N."/>
        </authorList>
    </citation>
    <scope>NUCLEOTIDE SEQUENCE [LARGE SCALE GENOMIC DNA]</scope>
    <source>
        <strain evidence="4 5">NBRC 14498</strain>
    </source>
</reference>
<dbReference type="InterPro" id="IPR050469">
    <property type="entry name" value="Diguanylate_Cyclase"/>
</dbReference>
<protein>
    <submittedName>
        <fullName evidence="4">GGDEF domain-containing protein</fullName>
    </submittedName>
</protein>
<dbReference type="InterPro" id="IPR043128">
    <property type="entry name" value="Rev_trsase/Diguanyl_cyclase"/>
</dbReference>
<evidence type="ECO:0000256" key="2">
    <source>
        <dbReference type="SAM" id="Phobius"/>
    </source>
</evidence>
<dbReference type="GO" id="GO:1902201">
    <property type="term" value="P:negative regulation of bacterial-type flagellum-dependent cell motility"/>
    <property type="evidence" value="ECO:0007669"/>
    <property type="project" value="TreeGrafter"/>
</dbReference>
<feature type="transmembrane region" description="Helical" evidence="2">
    <location>
        <begin position="139"/>
        <end position="161"/>
    </location>
</feature>
<dbReference type="NCBIfam" id="TIGR00254">
    <property type="entry name" value="GGDEF"/>
    <property type="match status" value="1"/>
</dbReference>
<dbReference type="OrthoDB" id="23692at2"/>
<keyword evidence="2" id="KW-0812">Transmembrane</keyword>
<dbReference type="InterPro" id="IPR029787">
    <property type="entry name" value="Nucleotide_cyclase"/>
</dbReference>
<organism evidence="4 5">
    <name type="scientific">Pseudonocardia hydrocarbonoxydans</name>
    <dbReference type="NCBI Taxonomy" id="76726"/>
    <lineage>
        <taxon>Bacteria</taxon>
        <taxon>Bacillati</taxon>
        <taxon>Actinomycetota</taxon>
        <taxon>Actinomycetes</taxon>
        <taxon>Pseudonocardiales</taxon>
        <taxon>Pseudonocardiaceae</taxon>
        <taxon>Pseudonocardia</taxon>
    </lineage>
</organism>
<feature type="transmembrane region" description="Helical" evidence="2">
    <location>
        <begin position="102"/>
        <end position="127"/>
    </location>
</feature>
<proteinExistence type="predicted"/>
<dbReference type="FunFam" id="3.30.70.270:FF:000001">
    <property type="entry name" value="Diguanylate cyclase domain protein"/>
    <property type="match status" value="1"/>
</dbReference>
<dbReference type="CDD" id="cd01949">
    <property type="entry name" value="GGDEF"/>
    <property type="match status" value="1"/>
</dbReference>
<evidence type="ECO:0000313" key="5">
    <source>
        <dbReference type="Proteomes" id="UP000320338"/>
    </source>
</evidence>
<dbReference type="SUPFAM" id="SSF55073">
    <property type="entry name" value="Nucleotide cyclase"/>
    <property type="match status" value="1"/>
</dbReference>
<comment type="caution">
    <text evidence="4">The sequence shown here is derived from an EMBL/GenBank/DDBJ whole genome shotgun (WGS) entry which is preliminary data.</text>
</comment>
<dbReference type="Gene3D" id="3.30.70.270">
    <property type="match status" value="1"/>
</dbReference>
<accession>A0A4Y3WHY9</accession>
<sequence>MTGSRSTGRPASGRGLPAFVARWPLWNLPVRLTAAILTVEFTAVAVVVVLAIGSAMPDGRGLRDMLLIVGLGIAHTEIARGVEQMRRRVNGEVHVNLGSVWFFAAIVLLPPIYAVLCTFVIHLHLWLRSARPRNPVYKHLFSSATMVLTSLAASGVMAAATAGGTGDRFDLHVLGLGVLVFLTVNTALVAGVIAVNSPQADVASIVGEWDENLLEVATLCLGALTAAAVVVNAWLVVFVFPPLLVLHRAVLVRHLEVAANTDGKTGLLNAAAWHTQAERELRRAERRSAPRAVLVIDLDHFKDVNDTHGHLAGDRVLAAVADTLRGEVRERDLVGRFGGEEFVVLLGTLGDPEGGELRVVAERIRERISALRVEMPTADGPLTVAGLSASVGCALYPGDGRDLRDLLQVADTALYAAKRAGRNVVRMGTQPAPQPRVAEDSTSARRYGQ</sequence>
<dbReference type="PROSITE" id="PS50887">
    <property type="entry name" value="GGDEF"/>
    <property type="match status" value="1"/>
</dbReference>
<keyword evidence="2" id="KW-0472">Membrane</keyword>
<dbReference type="EMBL" id="BJNG01000005">
    <property type="protein sequence ID" value="GEC18493.1"/>
    <property type="molecule type" value="Genomic_DNA"/>
</dbReference>
<feature type="domain" description="GGDEF" evidence="3">
    <location>
        <begin position="289"/>
        <end position="430"/>
    </location>
</feature>
<dbReference type="PANTHER" id="PTHR45138:SF9">
    <property type="entry name" value="DIGUANYLATE CYCLASE DGCM-RELATED"/>
    <property type="match status" value="1"/>
</dbReference>
<name>A0A4Y3WHY9_9PSEU</name>
<evidence type="ECO:0000256" key="1">
    <source>
        <dbReference type="SAM" id="MobiDB-lite"/>
    </source>
</evidence>
<feature type="transmembrane region" description="Helical" evidence="2">
    <location>
        <begin position="173"/>
        <end position="195"/>
    </location>
</feature>
<dbReference type="GO" id="GO:0005886">
    <property type="term" value="C:plasma membrane"/>
    <property type="evidence" value="ECO:0007669"/>
    <property type="project" value="TreeGrafter"/>
</dbReference>